<dbReference type="OrthoDB" id="6171465at2759"/>
<feature type="compositionally biased region" description="Polar residues" evidence="2">
    <location>
        <begin position="700"/>
        <end position="710"/>
    </location>
</feature>
<feature type="compositionally biased region" description="Basic and acidic residues" evidence="2">
    <location>
        <begin position="231"/>
        <end position="240"/>
    </location>
</feature>
<dbReference type="SUPFAM" id="SSF52266">
    <property type="entry name" value="SGNH hydrolase"/>
    <property type="match status" value="1"/>
</dbReference>
<evidence type="ECO:0000256" key="2">
    <source>
        <dbReference type="SAM" id="MobiDB-lite"/>
    </source>
</evidence>
<dbReference type="AlphaFoldDB" id="A0A8S3VGV4"/>
<keyword evidence="1" id="KW-0175">Coiled coil</keyword>
<keyword evidence="5" id="KW-1185">Reference proteome</keyword>
<feature type="compositionally biased region" description="Polar residues" evidence="2">
    <location>
        <begin position="667"/>
        <end position="680"/>
    </location>
</feature>
<evidence type="ECO:0000256" key="1">
    <source>
        <dbReference type="SAM" id="Coils"/>
    </source>
</evidence>
<feature type="coiled-coil region" evidence="1">
    <location>
        <begin position="355"/>
        <end position="414"/>
    </location>
</feature>
<feature type="compositionally biased region" description="Low complexity" evidence="2">
    <location>
        <begin position="711"/>
        <end position="734"/>
    </location>
</feature>
<gene>
    <name evidence="4" type="ORF">MEDL_64475</name>
</gene>
<evidence type="ECO:0000313" key="4">
    <source>
        <dbReference type="EMBL" id="CAG2252846.1"/>
    </source>
</evidence>
<reference evidence="4" key="1">
    <citation type="submission" date="2021-03" db="EMBL/GenBank/DDBJ databases">
        <authorList>
            <person name="Bekaert M."/>
        </authorList>
    </citation>
    <scope>NUCLEOTIDE SEQUENCE</scope>
</reference>
<sequence>MANSTKKGGNSPHKDGHINFSKSSNQASFKLNKDSVLVWRRALLTRYFIDLGNETKADVKWTDHDEKARVVTINDEKRTFEWKIPQKELFKSVANVTINKKEKFVITLFYTTNTALVQGQLTAEWVKFEFPRIKKVVDNLVCTKGDKSVNVVKEIKNIEMDDNFFQREFVEKENNKVEEESIVKEVNITNSNHIQQSQINSLNKTNDDLIQEPEVGKTSTCINIDDQDNTSNKDDGKDENSLEGVLKKMELQENEIKTLKSAFHKLENEHIVRDEKINNLTIMCEKIITKFEDIDQIKSEVHKINQSVEKLDFASTNENYKENKAQNLLNNSKLAENYKEIQRVKDQGSEICKIVDSLNIKTTQIEKKVQEIKEEINPQLKEMHENLHVENSGLKQLENSTKEMKENILEEINRHFMDLRIGVNTNFKTLERIQEVNKTCSEMKDLFKARCTQSVTQSDNNTQSMIEKESGNSIEKSKNTNIQKVDLWVIGSSIVKDLDGKKMYKNKQVKITTLRDKTVEGATKFVKLGTVHAKNVLLQIGSNDLEQKTPDDVLQEVELLVRELKSTLPESTVVIGELLPRYYLGDRNKADAYNEKIGLYNILLRDYCVDTGLHYVQFENMIHSDFYDGIHPNFKGVKLYVRCVKEILNPLLSVRYDKNYPRSFNNGYSVRSNYDQNRSGYNKRDTNGYQGYRQDKHNSYNRYTENTNNGYTDSTNNRYTDNTNNRYTDNTNTSHMHMNNDRDNMYKMFEYMFSGMRDGHY</sequence>
<accession>A0A8S3VGV4</accession>
<dbReference type="Gene3D" id="3.40.50.1110">
    <property type="entry name" value="SGNH hydrolase"/>
    <property type="match status" value="1"/>
</dbReference>
<dbReference type="Proteomes" id="UP000683360">
    <property type="component" value="Unassembled WGS sequence"/>
</dbReference>
<comment type="caution">
    <text evidence="4">The sequence shown here is derived from an EMBL/GenBank/DDBJ whole genome shotgun (WGS) entry which is preliminary data.</text>
</comment>
<dbReference type="Pfam" id="PF13472">
    <property type="entry name" value="Lipase_GDSL_2"/>
    <property type="match status" value="1"/>
</dbReference>
<dbReference type="EMBL" id="CAJPWZ010003134">
    <property type="protein sequence ID" value="CAG2252846.1"/>
    <property type="molecule type" value="Genomic_DNA"/>
</dbReference>
<feature type="region of interest" description="Disordered" evidence="2">
    <location>
        <begin position="221"/>
        <end position="240"/>
    </location>
</feature>
<feature type="domain" description="SGNH hydrolase-type esterase" evidence="3">
    <location>
        <begin position="528"/>
        <end position="637"/>
    </location>
</feature>
<name>A0A8S3VGV4_MYTED</name>
<evidence type="ECO:0000259" key="3">
    <source>
        <dbReference type="Pfam" id="PF13472"/>
    </source>
</evidence>
<feature type="region of interest" description="Disordered" evidence="2">
    <location>
        <begin position="667"/>
        <end position="738"/>
    </location>
</feature>
<dbReference type="InterPro" id="IPR036514">
    <property type="entry name" value="SGNH_hydro_sf"/>
</dbReference>
<feature type="coiled-coil region" evidence="1">
    <location>
        <begin position="242"/>
        <end position="269"/>
    </location>
</feature>
<proteinExistence type="predicted"/>
<protein>
    <recommendedName>
        <fullName evidence="3">SGNH hydrolase-type esterase domain-containing protein</fullName>
    </recommendedName>
</protein>
<dbReference type="InterPro" id="IPR013830">
    <property type="entry name" value="SGNH_hydro"/>
</dbReference>
<evidence type="ECO:0000313" key="5">
    <source>
        <dbReference type="Proteomes" id="UP000683360"/>
    </source>
</evidence>
<organism evidence="4 5">
    <name type="scientific">Mytilus edulis</name>
    <name type="common">Blue mussel</name>
    <dbReference type="NCBI Taxonomy" id="6550"/>
    <lineage>
        <taxon>Eukaryota</taxon>
        <taxon>Metazoa</taxon>
        <taxon>Spiralia</taxon>
        <taxon>Lophotrochozoa</taxon>
        <taxon>Mollusca</taxon>
        <taxon>Bivalvia</taxon>
        <taxon>Autobranchia</taxon>
        <taxon>Pteriomorphia</taxon>
        <taxon>Mytilida</taxon>
        <taxon>Mytiloidea</taxon>
        <taxon>Mytilidae</taxon>
        <taxon>Mytilinae</taxon>
        <taxon>Mytilus</taxon>
    </lineage>
</organism>
<feature type="region of interest" description="Disordered" evidence="2">
    <location>
        <begin position="1"/>
        <end position="21"/>
    </location>
</feature>